<reference evidence="3 4" key="1">
    <citation type="submission" date="2016-10" db="EMBL/GenBank/DDBJ databases">
        <authorList>
            <person name="de Groot N.N."/>
        </authorList>
    </citation>
    <scope>NUCLEOTIDE SEQUENCE [LARGE SCALE GENOMIC DNA]</scope>
    <source>
        <strain evidence="3 4">NLAE-zl-G419</strain>
    </source>
</reference>
<evidence type="ECO:0000313" key="2">
    <source>
        <dbReference type="EMBL" id="PWL54809.1"/>
    </source>
</evidence>
<evidence type="ECO:0000313" key="3">
    <source>
        <dbReference type="EMBL" id="SFG07812.1"/>
    </source>
</evidence>
<accession>A0A1I2NVA0</accession>
<dbReference type="Proteomes" id="UP000246114">
    <property type="component" value="Unassembled WGS sequence"/>
</dbReference>
<proteinExistence type="predicted"/>
<evidence type="ECO:0000313" key="4">
    <source>
        <dbReference type="Proteomes" id="UP000182135"/>
    </source>
</evidence>
<dbReference type="STRING" id="1529.SAMN04487885_12439"/>
<dbReference type="RefSeq" id="WP_035771096.1">
    <property type="nucleotide sequence ID" value="NZ_BAAACD010000031.1"/>
</dbReference>
<organism evidence="3 4">
    <name type="scientific">Clostridium cadaveris</name>
    <dbReference type="NCBI Taxonomy" id="1529"/>
    <lineage>
        <taxon>Bacteria</taxon>
        <taxon>Bacillati</taxon>
        <taxon>Bacillota</taxon>
        <taxon>Clostridia</taxon>
        <taxon>Eubacteriales</taxon>
        <taxon>Clostridiaceae</taxon>
        <taxon>Clostridium</taxon>
    </lineage>
</organism>
<sequence length="65" mass="6975">MSMRNSHNAGGFVSGIATGAMVGMAMGAAMGMNADNATKRKVRRTKKAVKNFTNDVYGNMSKWMD</sequence>
<reference evidence="2 5" key="2">
    <citation type="submission" date="2018-03" db="EMBL/GenBank/DDBJ databases">
        <title>The uncultured portion of the human microbiome is neutrally assembled.</title>
        <authorList>
            <person name="Jeraldo P."/>
            <person name="Boardman L."/>
            <person name="White B.A."/>
            <person name="Nelson H."/>
            <person name="Goldenfeld N."/>
            <person name="Chia N."/>
        </authorList>
    </citation>
    <scope>NUCLEOTIDE SEQUENCE [LARGE SCALE GENOMIC DNA]</scope>
    <source>
        <strain evidence="2">CIM:MAG 903</strain>
    </source>
</reference>
<keyword evidence="1" id="KW-1133">Transmembrane helix</keyword>
<keyword evidence="1" id="KW-0472">Membrane</keyword>
<feature type="transmembrane region" description="Helical" evidence="1">
    <location>
        <begin position="12"/>
        <end position="34"/>
    </location>
</feature>
<keyword evidence="4" id="KW-1185">Reference proteome</keyword>
<protein>
    <recommendedName>
        <fullName evidence="6">YtxH domain-containing protein</fullName>
    </recommendedName>
</protein>
<evidence type="ECO:0000256" key="1">
    <source>
        <dbReference type="SAM" id="Phobius"/>
    </source>
</evidence>
<dbReference type="EMBL" id="FOOE01000024">
    <property type="protein sequence ID" value="SFG07812.1"/>
    <property type="molecule type" value="Genomic_DNA"/>
</dbReference>
<evidence type="ECO:0008006" key="6">
    <source>
        <dbReference type="Google" id="ProtNLM"/>
    </source>
</evidence>
<name>A0A1I2NVA0_9CLOT</name>
<gene>
    <name evidence="2" type="ORF">DBY38_03230</name>
    <name evidence="3" type="ORF">SAMN04487885_12439</name>
</gene>
<dbReference type="EMBL" id="QAMZ01000018">
    <property type="protein sequence ID" value="PWL54809.1"/>
    <property type="molecule type" value="Genomic_DNA"/>
</dbReference>
<keyword evidence="1" id="KW-0812">Transmembrane</keyword>
<dbReference type="GeneID" id="90545468"/>
<dbReference type="AlphaFoldDB" id="A0A1I2NVA0"/>
<dbReference type="Proteomes" id="UP000182135">
    <property type="component" value="Unassembled WGS sequence"/>
</dbReference>
<evidence type="ECO:0000313" key="5">
    <source>
        <dbReference type="Proteomes" id="UP000246114"/>
    </source>
</evidence>